<dbReference type="GeneID" id="24438893"/>
<gene>
    <name evidence="1" type="ORF">TTHERM_000424459</name>
</gene>
<reference evidence="2" key="1">
    <citation type="journal article" date="2006" name="PLoS Biol.">
        <title>Macronuclear genome sequence of the ciliate Tetrahymena thermophila, a model eukaryote.</title>
        <authorList>
            <person name="Eisen J.A."/>
            <person name="Coyne R.S."/>
            <person name="Wu M."/>
            <person name="Wu D."/>
            <person name="Thiagarajan M."/>
            <person name="Wortman J.R."/>
            <person name="Badger J.H."/>
            <person name="Ren Q."/>
            <person name="Amedeo P."/>
            <person name="Jones K.M."/>
            <person name="Tallon L.J."/>
            <person name="Delcher A.L."/>
            <person name="Salzberg S.L."/>
            <person name="Silva J.C."/>
            <person name="Haas B.J."/>
            <person name="Majoros W.H."/>
            <person name="Farzad M."/>
            <person name="Carlton J.M."/>
            <person name="Smith R.K. Jr."/>
            <person name="Garg J."/>
            <person name="Pearlman R.E."/>
            <person name="Karrer K.M."/>
            <person name="Sun L."/>
            <person name="Manning G."/>
            <person name="Elde N.C."/>
            <person name="Turkewitz A.P."/>
            <person name="Asai D.J."/>
            <person name="Wilkes D.E."/>
            <person name="Wang Y."/>
            <person name="Cai H."/>
            <person name="Collins K."/>
            <person name="Stewart B.A."/>
            <person name="Lee S.R."/>
            <person name="Wilamowska K."/>
            <person name="Weinberg Z."/>
            <person name="Ruzzo W.L."/>
            <person name="Wloga D."/>
            <person name="Gaertig J."/>
            <person name="Frankel J."/>
            <person name="Tsao C.-C."/>
            <person name="Gorovsky M.A."/>
            <person name="Keeling P.J."/>
            <person name="Waller R.F."/>
            <person name="Patron N.J."/>
            <person name="Cherry J.M."/>
            <person name="Stover N.A."/>
            <person name="Krieger C.J."/>
            <person name="del Toro C."/>
            <person name="Ryder H.F."/>
            <person name="Williamson S.C."/>
            <person name="Barbeau R.A."/>
            <person name="Hamilton E.P."/>
            <person name="Orias E."/>
        </authorList>
    </citation>
    <scope>NUCLEOTIDE SEQUENCE [LARGE SCALE GENOMIC DNA]</scope>
    <source>
        <strain evidence="2">SB210</strain>
    </source>
</reference>
<dbReference type="EMBL" id="GG662724">
    <property type="protein sequence ID" value="EWS74956.1"/>
    <property type="molecule type" value="Genomic_DNA"/>
</dbReference>
<dbReference type="RefSeq" id="XP_012652497.1">
    <property type="nucleotide sequence ID" value="XM_012797043.1"/>
</dbReference>
<accession>W7XIV5</accession>
<dbReference type="KEGG" id="tet:TTHERM_000424459"/>
<dbReference type="AlphaFoldDB" id="W7XIV5"/>
<organism evidence="1 2">
    <name type="scientific">Tetrahymena thermophila (strain SB210)</name>
    <dbReference type="NCBI Taxonomy" id="312017"/>
    <lineage>
        <taxon>Eukaryota</taxon>
        <taxon>Sar</taxon>
        <taxon>Alveolata</taxon>
        <taxon>Ciliophora</taxon>
        <taxon>Intramacronucleata</taxon>
        <taxon>Oligohymenophorea</taxon>
        <taxon>Hymenostomatida</taxon>
        <taxon>Tetrahymenina</taxon>
        <taxon>Tetrahymenidae</taxon>
        <taxon>Tetrahymena</taxon>
    </lineage>
</organism>
<name>W7XIV5_TETTS</name>
<protein>
    <submittedName>
        <fullName evidence="1">Uncharacterized protein</fullName>
    </submittedName>
</protein>
<keyword evidence="2" id="KW-1185">Reference proteome</keyword>
<proteinExistence type="predicted"/>
<sequence>MIYQEQVKPKANLILQQDKFYIRVGMILEIIQLIYYPSQQSLVLKFPGLLLGQSNQEQGILSGFEQTSFLILKVKPSPTLQLIIIYLNKPIQRLNKNTQ</sequence>
<evidence type="ECO:0000313" key="2">
    <source>
        <dbReference type="Proteomes" id="UP000009168"/>
    </source>
</evidence>
<evidence type="ECO:0000313" key="1">
    <source>
        <dbReference type="EMBL" id="EWS74956.1"/>
    </source>
</evidence>
<dbReference type="Proteomes" id="UP000009168">
    <property type="component" value="Unassembled WGS sequence"/>
</dbReference>
<dbReference type="InParanoid" id="W7XIV5"/>